<gene>
    <name evidence="2" type="ORF">B1199_05755</name>
</gene>
<feature type="transmembrane region" description="Helical" evidence="1">
    <location>
        <begin position="6"/>
        <end position="23"/>
    </location>
</feature>
<dbReference type="InterPro" id="IPR021313">
    <property type="entry name" value="DUF2909"/>
</dbReference>
<evidence type="ECO:0000313" key="3">
    <source>
        <dbReference type="Proteomes" id="UP000194841"/>
    </source>
</evidence>
<evidence type="ECO:0000313" key="2">
    <source>
        <dbReference type="EMBL" id="OUL59719.1"/>
    </source>
</evidence>
<keyword evidence="1" id="KW-1133">Transmembrane helix</keyword>
<dbReference type="AlphaFoldDB" id="A0A244CWU2"/>
<organism evidence="2 3">
    <name type="scientific">Pseudoalteromonas ulvae</name>
    <dbReference type="NCBI Taxonomy" id="107327"/>
    <lineage>
        <taxon>Bacteria</taxon>
        <taxon>Pseudomonadati</taxon>
        <taxon>Pseudomonadota</taxon>
        <taxon>Gammaproteobacteria</taxon>
        <taxon>Alteromonadales</taxon>
        <taxon>Pseudoalteromonadaceae</taxon>
        <taxon>Pseudoalteromonas</taxon>
    </lineage>
</organism>
<protein>
    <recommendedName>
        <fullName evidence="4">DUF2909 domain-containing protein</fullName>
    </recommendedName>
</protein>
<evidence type="ECO:0000256" key="1">
    <source>
        <dbReference type="SAM" id="Phobius"/>
    </source>
</evidence>
<keyword evidence="1" id="KW-0812">Transmembrane</keyword>
<name>A0A244CWU2_PSEDV</name>
<reference evidence="2 3" key="1">
    <citation type="submission" date="2017-02" db="EMBL/GenBank/DDBJ databases">
        <title>Pseudoalteromonas ulvae TC14 Genome.</title>
        <authorList>
            <person name="Molmeret M."/>
        </authorList>
    </citation>
    <scope>NUCLEOTIDE SEQUENCE [LARGE SCALE GENOMIC DNA]</scope>
    <source>
        <strain evidence="2">TC14</strain>
    </source>
</reference>
<dbReference type="RefSeq" id="WP_086743109.1">
    <property type="nucleotide sequence ID" value="NZ_MWPV01000001.1"/>
</dbReference>
<evidence type="ECO:0008006" key="4">
    <source>
        <dbReference type="Google" id="ProtNLM"/>
    </source>
</evidence>
<feature type="transmembrane region" description="Helical" evidence="1">
    <location>
        <begin position="43"/>
        <end position="62"/>
    </location>
</feature>
<proteinExistence type="predicted"/>
<accession>A0A244CWU2</accession>
<dbReference type="EMBL" id="MWPV01000001">
    <property type="protein sequence ID" value="OUL59719.1"/>
    <property type="molecule type" value="Genomic_DNA"/>
</dbReference>
<dbReference type="Proteomes" id="UP000194841">
    <property type="component" value="Unassembled WGS sequence"/>
</dbReference>
<keyword evidence="1" id="KW-0472">Membrane</keyword>
<dbReference type="Pfam" id="PF11137">
    <property type="entry name" value="DUF2909"/>
    <property type="match status" value="1"/>
</dbReference>
<sequence>MVIKLIIILLLLFILFSLFKALLIMMRADPKAPSMSQYLGRRVLISVLVLLCILIAMAFGWITPNQNPFIKHKQIQTNTATLHLQNANTKQQLEKQNDSQM</sequence>
<dbReference type="OrthoDB" id="5706633at2"/>
<keyword evidence="3" id="KW-1185">Reference proteome</keyword>
<comment type="caution">
    <text evidence="2">The sequence shown here is derived from an EMBL/GenBank/DDBJ whole genome shotgun (WGS) entry which is preliminary data.</text>
</comment>